<feature type="chain" id="PRO_5042131169" evidence="3">
    <location>
        <begin position="22"/>
        <end position="225"/>
    </location>
</feature>
<evidence type="ECO:0000313" key="5">
    <source>
        <dbReference type="Proteomes" id="UP001285441"/>
    </source>
</evidence>
<keyword evidence="2" id="KW-0812">Transmembrane</keyword>
<dbReference type="AlphaFoldDB" id="A0AAE0K5Y8"/>
<protein>
    <submittedName>
        <fullName evidence="4">Uncharacterized protein</fullName>
    </submittedName>
</protein>
<evidence type="ECO:0000256" key="1">
    <source>
        <dbReference type="SAM" id="MobiDB-lite"/>
    </source>
</evidence>
<gene>
    <name evidence="4" type="ORF">B0H63DRAFT_486587</name>
</gene>
<evidence type="ECO:0000313" key="4">
    <source>
        <dbReference type="EMBL" id="KAK3370255.1"/>
    </source>
</evidence>
<evidence type="ECO:0000256" key="3">
    <source>
        <dbReference type="SAM" id="SignalP"/>
    </source>
</evidence>
<keyword evidence="2" id="KW-0472">Membrane</keyword>
<name>A0AAE0K5Y8_9PEZI</name>
<evidence type="ECO:0000256" key="2">
    <source>
        <dbReference type="SAM" id="Phobius"/>
    </source>
</evidence>
<feature type="transmembrane region" description="Helical" evidence="2">
    <location>
        <begin position="176"/>
        <end position="199"/>
    </location>
</feature>
<feature type="region of interest" description="Disordered" evidence="1">
    <location>
        <begin position="23"/>
        <end position="53"/>
    </location>
</feature>
<keyword evidence="2" id="KW-1133">Transmembrane helix</keyword>
<feature type="signal peptide" evidence="3">
    <location>
        <begin position="1"/>
        <end position="21"/>
    </location>
</feature>
<proteinExistence type="predicted"/>
<comment type="caution">
    <text evidence="4">The sequence shown here is derived from an EMBL/GenBank/DDBJ whole genome shotgun (WGS) entry which is preliminary data.</text>
</comment>
<feature type="region of interest" description="Disordered" evidence="1">
    <location>
        <begin position="72"/>
        <end position="101"/>
    </location>
</feature>
<accession>A0AAE0K5Y8</accession>
<feature type="compositionally biased region" description="Low complexity" evidence="1">
    <location>
        <begin position="42"/>
        <end position="52"/>
    </location>
</feature>
<reference evidence="4" key="1">
    <citation type="journal article" date="2023" name="Mol. Phylogenet. Evol.">
        <title>Genome-scale phylogeny and comparative genomics of the fungal order Sordariales.</title>
        <authorList>
            <person name="Hensen N."/>
            <person name="Bonometti L."/>
            <person name="Westerberg I."/>
            <person name="Brannstrom I.O."/>
            <person name="Guillou S."/>
            <person name="Cros-Aarteil S."/>
            <person name="Calhoun S."/>
            <person name="Haridas S."/>
            <person name="Kuo A."/>
            <person name="Mondo S."/>
            <person name="Pangilinan J."/>
            <person name="Riley R."/>
            <person name="LaButti K."/>
            <person name="Andreopoulos B."/>
            <person name="Lipzen A."/>
            <person name="Chen C."/>
            <person name="Yan M."/>
            <person name="Daum C."/>
            <person name="Ng V."/>
            <person name="Clum A."/>
            <person name="Steindorff A."/>
            <person name="Ohm R.A."/>
            <person name="Martin F."/>
            <person name="Silar P."/>
            <person name="Natvig D.O."/>
            <person name="Lalanne C."/>
            <person name="Gautier V."/>
            <person name="Ament-Velasquez S.L."/>
            <person name="Kruys A."/>
            <person name="Hutchinson M.I."/>
            <person name="Powell A.J."/>
            <person name="Barry K."/>
            <person name="Miller A.N."/>
            <person name="Grigoriev I.V."/>
            <person name="Debuchy R."/>
            <person name="Gladieux P."/>
            <person name="Hiltunen Thoren M."/>
            <person name="Johannesson H."/>
        </authorList>
    </citation>
    <scope>NUCLEOTIDE SEQUENCE</scope>
    <source>
        <strain evidence="4">CBS 232.78</strain>
    </source>
</reference>
<keyword evidence="3" id="KW-0732">Signal</keyword>
<sequence>MFFALFFPLGIDVATWPYVRSTQLRRSQEPTRNPGRREEGHSSSGASAVASGRWPADTHRIGNLVIRTTETNGRAGPIECSSKSRRRTASTQPAHPKGEPAIRTSKGWEFIPLPRQHQQFEFQLSPGPHCYWGMTPTGLESIQLFLVWYHHLMLPAVTVAINTRRPTRKQITHREATVTIVEACASLACFLWALIYLPVARQTPRLWQRRSCPVSAEIALTSLWT</sequence>
<organism evidence="4 5">
    <name type="scientific">Podospora didyma</name>
    <dbReference type="NCBI Taxonomy" id="330526"/>
    <lineage>
        <taxon>Eukaryota</taxon>
        <taxon>Fungi</taxon>
        <taxon>Dikarya</taxon>
        <taxon>Ascomycota</taxon>
        <taxon>Pezizomycotina</taxon>
        <taxon>Sordariomycetes</taxon>
        <taxon>Sordariomycetidae</taxon>
        <taxon>Sordariales</taxon>
        <taxon>Podosporaceae</taxon>
        <taxon>Podospora</taxon>
    </lineage>
</organism>
<dbReference type="EMBL" id="JAULSW010000009">
    <property type="protein sequence ID" value="KAK3370255.1"/>
    <property type="molecule type" value="Genomic_DNA"/>
</dbReference>
<keyword evidence="5" id="KW-1185">Reference proteome</keyword>
<reference evidence="4" key="2">
    <citation type="submission" date="2023-06" db="EMBL/GenBank/DDBJ databases">
        <authorList>
            <consortium name="Lawrence Berkeley National Laboratory"/>
            <person name="Haridas S."/>
            <person name="Hensen N."/>
            <person name="Bonometti L."/>
            <person name="Westerberg I."/>
            <person name="Brannstrom I.O."/>
            <person name="Guillou S."/>
            <person name="Cros-Aarteil S."/>
            <person name="Calhoun S."/>
            <person name="Kuo A."/>
            <person name="Mondo S."/>
            <person name="Pangilinan J."/>
            <person name="Riley R."/>
            <person name="LaButti K."/>
            <person name="Andreopoulos B."/>
            <person name="Lipzen A."/>
            <person name="Chen C."/>
            <person name="Yanf M."/>
            <person name="Daum C."/>
            <person name="Ng V."/>
            <person name="Clum A."/>
            <person name="Steindorff A."/>
            <person name="Ohm R."/>
            <person name="Martin F."/>
            <person name="Silar P."/>
            <person name="Natvig D."/>
            <person name="Lalanne C."/>
            <person name="Gautier V."/>
            <person name="Ament-velasquez S.L."/>
            <person name="Kruys A."/>
            <person name="Hutchinson M.I."/>
            <person name="Powell A.J."/>
            <person name="Barry K."/>
            <person name="Miller A.N."/>
            <person name="Grigoriev I.V."/>
            <person name="Debuchy R."/>
            <person name="Gladieux P."/>
            <person name="Thoren M.H."/>
            <person name="Johannesson H."/>
        </authorList>
    </citation>
    <scope>NUCLEOTIDE SEQUENCE</scope>
    <source>
        <strain evidence="4">CBS 232.78</strain>
    </source>
</reference>
<dbReference type="Proteomes" id="UP001285441">
    <property type="component" value="Unassembled WGS sequence"/>
</dbReference>